<dbReference type="SMART" id="SM00184">
    <property type="entry name" value="RING"/>
    <property type="match status" value="1"/>
</dbReference>
<dbReference type="EMBL" id="ML977155">
    <property type="protein sequence ID" value="KAF1986887.1"/>
    <property type="molecule type" value="Genomic_DNA"/>
</dbReference>
<evidence type="ECO:0000256" key="1">
    <source>
        <dbReference type="ARBA" id="ARBA00022723"/>
    </source>
</evidence>
<dbReference type="GO" id="GO:0033768">
    <property type="term" value="C:SUMO-targeted ubiquitin ligase complex"/>
    <property type="evidence" value="ECO:0007669"/>
    <property type="project" value="TreeGrafter"/>
</dbReference>
<feature type="compositionally biased region" description="Basic residues" evidence="5">
    <location>
        <begin position="95"/>
        <end position="115"/>
    </location>
</feature>
<dbReference type="GO" id="GO:0061630">
    <property type="term" value="F:ubiquitin protein ligase activity"/>
    <property type="evidence" value="ECO:0007669"/>
    <property type="project" value="InterPro"/>
</dbReference>
<name>A0A6G1H1G0_9PEZI</name>
<dbReference type="InterPro" id="IPR013083">
    <property type="entry name" value="Znf_RING/FYVE/PHD"/>
</dbReference>
<dbReference type="InterPro" id="IPR017907">
    <property type="entry name" value="Znf_RING_CS"/>
</dbReference>
<sequence length="238" mass="26748">MASISQSTRAESEVVDLLSDNEDNISPPPMRRPAMKRPRPNDDSDHHSSTRNANNKRRRGTPIDLDASDAEEASGSQPTHRAAQRYMEEYFEPSKKKRRISGSHQHSKPQAHSKGPHGDMFESIDLVEDDAEEKLLQKQRADQIKAQQEDRNKVQKFGTITCTICLDTPTDLTATSCGHVFCHTCLMEALISGEQRAAQNGNTTNSKSQCPVCRKNLSRKNVKDIIPLCLMKRKKPKK</sequence>
<dbReference type="AlphaFoldDB" id="A0A6G1H1G0"/>
<protein>
    <recommendedName>
        <fullName evidence="6">RING-type domain-containing protein</fullName>
    </recommendedName>
</protein>
<accession>A0A6G1H1G0</accession>
<dbReference type="PROSITE" id="PS50089">
    <property type="entry name" value="ZF_RING_2"/>
    <property type="match status" value="1"/>
</dbReference>
<dbReference type="PANTHER" id="PTHR47094">
    <property type="entry name" value="ELFLESS, ISOFORM B"/>
    <property type="match status" value="1"/>
</dbReference>
<dbReference type="GO" id="GO:0008270">
    <property type="term" value="F:zinc ion binding"/>
    <property type="evidence" value="ECO:0007669"/>
    <property type="project" value="UniProtKB-KW"/>
</dbReference>
<evidence type="ECO:0000313" key="8">
    <source>
        <dbReference type="Proteomes" id="UP000800041"/>
    </source>
</evidence>
<organism evidence="7 8">
    <name type="scientific">Aulographum hederae CBS 113979</name>
    <dbReference type="NCBI Taxonomy" id="1176131"/>
    <lineage>
        <taxon>Eukaryota</taxon>
        <taxon>Fungi</taxon>
        <taxon>Dikarya</taxon>
        <taxon>Ascomycota</taxon>
        <taxon>Pezizomycotina</taxon>
        <taxon>Dothideomycetes</taxon>
        <taxon>Pleosporomycetidae</taxon>
        <taxon>Aulographales</taxon>
        <taxon>Aulographaceae</taxon>
    </lineage>
</organism>
<feature type="region of interest" description="Disordered" evidence="5">
    <location>
        <begin position="1"/>
        <end position="121"/>
    </location>
</feature>
<gene>
    <name evidence="7" type="ORF">K402DRAFT_393510</name>
</gene>
<dbReference type="Proteomes" id="UP000800041">
    <property type="component" value="Unassembled WGS sequence"/>
</dbReference>
<evidence type="ECO:0000313" key="7">
    <source>
        <dbReference type="EMBL" id="KAF1986887.1"/>
    </source>
</evidence>
<reference evidence="7" key="1">
    <citation type="journal article" date="2020" name="Stud. Mycol.">
        <title>101 Dothideomycetes genomes: a test case for predicting lifestyles and emergence of pathogens.</title>
        <authorList>
            <person name="Haridas S."/>
            <person name="Albert R."/>
            <person name="Binder M."/>
            <person name="Bloem J."/>
            <person name="Labutti K."/>
            <person name="Salamov A."/>
            <person name="Andreopoulos B."/>
            <person name="Baker S."/>
            <person name="Barry K."/>
            <person name="Bills G."/>
            <person name="Bluhm B."/>
            <person name="Cannon C."/>
            <person name="Castanera R."/>
            <person name="Culley D."/>
            <person name="Daum C."/>
            <person name="Ezra D."/>
            <person name="Gonzalez J."/>
            <person name="Henrissat B."/>
            <person name="Kuo A."/>
            <person name="Liang C."/>
            <person name="Lipzen A."/>
            <person name="Lutzoni F."/>
            <person name="Magnuson J."/>
            <person name="Mondo S."/>
            <person name="Nolan M."/>
            <person name="Ohm R."/>
            <person name="Pangilinan J."/>
            <person name="Park H.-J."/>
            <person name="Ramirez L."/>
            <person name="Alfaro M."/>
            <person name="Sun H."/>
            <person name="Tritt A."/>
            <person name="Yoshinaga Y."/>
            <person name="Zwiers L.-H."/>
            <person name="Turgeon B."/>
            <person name="Goodwin S."/>
            <person name="Spatafora J."/>
            <person name="Crous P."/>
            <person name="Grigoriev I."/>
        </authorList>
    </citation>
    <scope>NUCLEOTIDE SEQUENCE</scope>
    <source>
        <strain evidence="7">CBS 113979</strain>
    </source>
</reference>
<proteinExistence type="predicted"/>
<keyword evidence="8" id="KW-1185">Reference proteome</keyword>
<dbReference type="GO" id="GO:0032183">
    <property type="term" value="F:SUMO binding"/>
    <property type="evidence" value="ECO:0007669"/>
    <property type="project" value="TreeGrafter"/>
</dbReference>
<dbReference type="GO" id="GO:0006511">
    <property type="term" value="P:ubiquitin-dependent protein catabolic process"/>
    <property type="evidence" value="ECO:0007669"/>
    <property type="project" value="TreeGrafter"/>
</dbReference>
<evidence type="ECO:0000256" key="5">
    <source>
        <dbReference type="SAM" id="MobiDB-lite"/>
    </source>
</evidence>
<dbReference type="InterPro" id="IPR049627">
    <property type="entry name" value="SLX8"/>
</dbReference>
<evidence type="ECO:0000259" key="6">
    <source>
        <dbReference type="PROSITE" id="PS50089"/>
    </source>
</evidence>
<keyword evidence="3" id="KW-0862">Zinc</keyword>
<evidence type="ECO:0000256" key="3">
    <source>
        <dbReference type="ARBA" id="ARBA00022833"/>
    </source>
</evidence>
<keyword evidence="2 4" id="KW-0863">Zinc-finger</keyword>
<dbReference type="PANTHER" id="PTHR47094:SF1">
    <property type="entry name" value="RING-TYPE E3 UBIQUITIN TRANSFERASE"/>
    <property type="match status" value="1"/>
</dbReference>
<dbReference type="GO" id="GO:0140082">
    <property type="term" value="F:SUMO-ubiquitin ligase activity"/>
    <property type="evidence" value="ECO:0007669"/>
    <property type="project" value="TreeGrafter"/>
</dbReference>
<dbReference type="PROSITE" id="PS00518">
    <property type="entry name" value="ZF_RING_1"/>
    <property type="match status" value="1"/>
</dbReference>
<dbReference type="Gene3D" id="3.30.40.10">
    <property type="entry name" value="Zinc/RING finger domain, C3HC4 (zinc finger)"/>
    <property type="match status" value="1"/>
</dbReference>
<dbReference type="Pfam" id="PF00097">
    <property type="entry name" value="zf-C3HC4"/>
    <property type="match status" value="1"/>
</dbReference>
<feature type="compositionally biased region" description="Basic and acidic residues" evidence="5">
    <location>
        <begin position="39"/>
        <end position="48"/>
    </location>
</feature>
<keyword evidence="1" id="KW-0479">Metal-binding</keyword>
<dbReference type="OrthoDB" id="6270329at2759"/>
<feature type="domain" description="RING-type" evidence="6">
    <location>
        <begin position="162"/>
        <end position="214"/>
    </location>
</feature>
<dbReference type="SUPFAM" id="SSF57850">
    <property type="entry name" value="RING/U-box"/>
    <property type="match status" value="1"/>
</dbReference>
<dbReference type="InterPro" id="IPR001841">
    <property type="entry name" value="Znf_RING"/>
</dbReference>
<dbReference type="InterPro" id="IPR018957">
    <property type="entry name" value="Znf_C3HC4_RING-type"/>
</dbReference>
<evidence type="ECO:0000256" key="2">
    <source>
        <dbReference type="ARBA" id="ARBA00022771"/>
    </source>
</evidence>
<evidence type="ECO:0000256" key="4">
    <source>
        <dbReference type="PROSITE-ProRule" id="PRU00175"/>
    </source>
</evidence>